<evidence type="ECO:0000313" key="2">
    <source>
        <dbReference type="EMBL" id="CAJ64689.1"/>
    </source>
</evidence>
<evidence type="ECO:0000256" key="1">
    <source>
        <dbReference type="SAM" id="MobiDB-lite"/>
    </source>
</evidence>
<dbReference type="EMBL" id="CT573213">
    <property type="protein sequence ID" value="CAJ64689.1"/>
    <property type="molecule type" value="Genomic_DNA"/>
</dbReference>
<feature type="compositionally biased region" description="Pro residues" evidence="1">
    <location>
        <begin position="231"/>
        <end position="246"/>
    </location>
</feature>
<sequence length="246" mass="24338">MTGLPRVAVLGVDAATAAATISLVDGGLAVAAFSAGPVPPAAHDRLAAYGCADQVVAVSPDTLRLLTAGPAAPPFEVHGVRADPRLPASPPSPSAKEAGAGSGAGGGAGGGYGAEAGGDLLGVFDAVVLGVDTARLGPGGPHSPRFGGVFDLAAAWVFHVDGAPELAGARGRWIGEYLRGRYAPPEPAAMSARPALLGRSTRGGVRAELAELDRELRAGHARAARLGYRLPTPPPPLAPADPAPTA</sequence>
<protein>
    <submittedName>
        <fullName evidence="2">Uncharacterized protein</fullName>
    </submittedName>
</protein>
<gene>
    <name evidence="2" type="ordered locus">FRAAL6065</name>
</gene>
<dbReference type="AlphaFoldDB" id="Q0RCY5"/>
<keyword evidence="3" id="KW-1185">Reference proteome</keyword>
<accession>Q0RCY5</accession>
<dbReference type="KEGG" id="fal:FRAAL6065"/>
<dbReference type="OrthoDB" id="3212491at2"/>
<feature type="region of interest" description="Disordered" evidence="1">
    <location>
        <begin position="79"/>
        <end position="106"/>
    </location>
</feature>
<organism evidence="2 3">
    <name type="scientific">Frankia alni (strain DSM 45986 / CECT 9034 / ACN14a)</name>
    <dbReference type="NCBI Taxonomy" id="326424"/>
    <lineage>
        <taxon>Bacteria</taxon>
        <taxon>Bacillati</taxon>
        <taxon>Actinomycetota</taxon>
        <taxon>Actinomycetes</taxon>
        <taxon>Frankiales</taxon>
        <taxon>Frankiaceae</taxon>
        <taxon>Frankia</taxon>
    </lineage>
</organism>
<proteinExistence type="predicted"/>
<name>Q0RCY5_FRAAA</name>
<dbReference type="STRING" id="326424.FRAAL6065"/>
<evidence type="ECO:0000313" key="3">
    <source>
        <dbReference type="Proteomes" id="UP000000657"/>
    </source>
</evidence>
<dbReference type="HOGENOM" id="CLU_1127758_0_0_11"/>
<dbReference type="Proteomes" id="UP000000657">
    <property type="component" value="Chromosome"/>
</dbReference>
<feature type="region of interest" description="Disordered" evidence="1">
    <location>
        <begin position="224"/>
        <end position="246"/>
    </location>
</feature>
<reference evidence="2 3" key="1">
    <citation type="journal article" date="2007" name="Genome Res.">
        <title>Genome characteristics of facultatively symbiotic Frankia sp. strains reflect host range and host plant biogeography.</title>
        <authorList>
            <person name="Normand P."/>
            <person name="Lapierre P."/>
            <person name="Tisa L.S."/>
            <person name="Gogarten J.P."/>
            <person name="Alloisio N."/>
            <person name="Bagnarol E."/>
            <person name="Bassi C.A."/>
            <person name="Berry A.M."/>
            <person name="Bickhart D.M."/>
            <person name="Choisne N."/>
            <person name="Couloux A."/>
            <person name="Cournoyer B."/>
            <person name="Cruveiller S."/>
            <person name="Daubin V."/>
            <person name="Demange N."/>
            <person name="Francino M.P."/>
            <person name="Goltsman E."/>
            <person name="Huang Y."/>
            <person name="Kopp O.R."/>
            <person name="Labarre L."/>
            <person name="Lapidus A."/>
            <person name="Lavire C."/>
            <person name="Marechal J."/>
            <person name="Martinez M."/>
            <person name="Mastronunzio J.E."/>
            <person name="Mullin B.C."/>
            <person name="Niemann J."/>
            <person name="Pujic P."/>
            <person name="Rawnsley T."/>
            <person name="Rouy Z."/>
            <person name="Schenowitz C."/>
            <person name="Sellstedt A."/>
            <person name="Tavares F."/>
            <person name="Tomkins J.P."/>
            <person name="Vallenet D."/>
            <person name="Valverde C."/>
            <person name="Wall L.G."/>
            <person name="Wang Y."/>
            <person name="Medigue C."/>
            <person name="Benson D.R."/>
        </authorList>
    </citation>
    <scope>NUCLEOTIDE SEQUENCE [LARGE SCALE GENOMIC DNA]</scope>
    <source>
        <strain evidence="3">DSM 45986 / CECT 9034 / ACN14a</strain>
    </source>
</reference>
<dbReference type="RefSeq" id="WP_011607117.1">
    <property type="nucleotide sequence ID" value="NC_008278.1"/>
</dbReference>